<comment type="similarity">
    <text evidence="1">Belongs to the PhzF family.</text>
</comment>
<dbReference type="KEGG" id="rdp:RD2015_410"/>
<sequence>MTELRRFVQVDVFTQEPLKGNPLAVVVDGAGLGDDQMAAFARWTNLSETTFLLPPTDPAADYRVRIFTPGGELPFAGHPTLGSAHAWLASGGDPKKPGEVVQECGIGLVRVRRDGPRLAFAAPPLRRSGPVEEAALRAQVLASLRIGAQDLLDLVWVDNGPGWMAARLASADAVLQVQPDFNVMRGLKLGVVGAYPPGSPQEFEVRAFVPTLGVPEDPVTGSLNAGLALWLQGAGLAPERYVAAQGAALGRAGRIHVAREGAHCWIGGDVTPLVHGQVRL</sequence>
<dbReference type="AlphaFoldDB" id="A0A0U2TXJ2"/>
<keyword evidence="3" id="KW-1185">Reference proteome</keyword>
<gene>
    <name evidence="2" type="ORF">RD2015_410</name>
</gene>
<evidence type="ECO:0000313" key="2">
    <source>
        <dbReference type="EMBL" id="ALV04913.1"/>
    </source>
</evidence>
<organism evidence="2 3">
    <name type="scientific">Roseateles depolymerans</name>
    <dbReference type="NCBI Taxonomy" id="76731"/>
    <lineage>
        <taxon>Bacteria</taxon>
        <taxon>Pseudomonadati</taxon>
        <taxon>Pseudomonadota</taxon>
        <taxon>Betaproteobacteria</taxon>
        <taxon>Burkholderiales</taxon>
        <taxon>Sphaerotilaceae</taxon>
        <taxon>Roseateles</taxon>
    </lineage>
</organism>
<dbReference type="Proteomes" id="UP000060699">
    <property type="component" value="Chromosome"/>
</dbReference>
<dbReference type="RefSeq" id="WP_058933472.1">
    <property type="nucleotide sequence ID" value="NZ_CP013729.1"/>
</dbReference>
<dbReference type="EMBL" id="CP013729">
    <property type="protein sequence ID" value="ALV04913.1"/>
    <property type="molecule type" value="Genomic_DNA"/>
</dbReference>
<dbReference type="PIRSF" id="PIRSF016184">
    <property type="entry name" value="PhzC_PhzF"/>
    <property type="match status" value="1"/>
</dbReference>
<dbReference type="PATRIC" id="fig|76731.3.peg.421"/>
<name>A0A0U2TXJ2_9BURK</name>
<dbReference type="Gene3D" id="3.10.310.10">
    <property type="entry name" value="Diaminopimelate Epimerase, Chain A, domain 1"/>
    <property type="match status" value="2"/>
</dbReference>
<dbReference type="GO" id="GO:0016853">
    <property type="term" value="F:isomerase activity"/>
    <property type="evidence" value="ECO:0007669"/>
    <property type="project" value="TreeGrafter"/>
</dbReference>
<proteinExistence type="inferred from homology"/>
<dbReference type="PANTHER" id="PTHR13774:SF32">
    <property type="entry name" value="ANTISENSE-ENHANCING SEQUENCE 1"/>
    <property type="match status" value="1"/>
</dbReference>
<protein>
    <submittedName>
        <fullName evidence="2">Phenazine biosynthesis protein PhzF family</fullName>
    </submittedName>
</protein>
<dbReference type="Pfam" id="PF02567">
    <property type="entry name" value="PhzC-PhzF"/>
    <property type="match status" value="1"/>
</dbReference>
<evidence type="ECO:0000256" key="1">
    <source>
        <dbReference type="ARBA" id="ARBA00008270"/>
    </source>
</evidence>
<reference evidence="2 3" key="1">
    <citation type="submission" date="2015-12" db="EMBL/GenBank/DDBJ databases">
        <title>Complete genome of Roseateles depolymerans KCTC 42856.</title>
        <authorList>
            <person name="Kim K.M."/>
        </authorList>
    </citation>
    <scope>NUCLEOTIDE SEQUENCE [LARGE SCALE GENOMIC DNA]</scope>
    <source>
        <strain evidence="2 3">KCTC 42856</strain>
    </source>
</reference>
<dbReference type="InterPro" id="IPR003719">
    <property type="entry name" value="Phenazine_PhzF-like"/>
</dbReference>
<accession>A0A0U2TXJ2</accession>
<dbReference type="NCBIfam" id="TIGR00654">
    <property type="entry name" value="PhzF_family"/>
    <property type="match status" value="1"/>
</dbReference>
<dbReference type="GO" id="GO:0005737">
    <property type="term" value="C:cytoplasm"/>
    <property type="evidence" value="ECO:0007669"/>
    <property type="project" value="TreeGrafter"/>
</dbReference>
<dbReference type="PANTHER" id="PTHR13774">
    <property type="entry name" value="PHENAZINE BIOSYNTHESIS PROTEIN"/>
    <property type="match status" value="1"/>
</dbReference>
<evidence type="ECO:0000313" key="3">
    <source>
        <dbReference type="Proteomes" id="UP000060699"/>
    </source>
</evidence>
<dbReference type="STRING" id="76731.RD2015_410"/>
<dbReference type="SUPFAM" id="SSF54506">
    <property type="entry name" value="Diaminopimelate epimerase-like"/>
    <property type="match status" value="1"/>
</dbReference>
<dbReference type="OrthoDB" id="9788221at2"/>